<dbReference type="Gene3D" id="2.60.40.10">
    <property type="entry name" value="Immunoglobulins"/>
    <property type="match status" value="1"/>
</dbReference>
<comment type="caution">
    <text evidence="3">The sequence shown here is derived from an EMBL/GenBank/DDBJ whole genome shotgun (WGS) entry which is preliminary data.</text>
</comment>
<dbReference type="InterPro" id="IPR011635">
    <property type="entry name" value="CARDB"/>
</dbReference>
<accession>A0A6G3WTZ7</accession>
<dbReference type="Pfam" id="PF07705">
    <property type="entry name" value="CARDB"/>
    <property type="match status" value="1"/>
</dbReference>
<evidence type="ECO:0000259" key="2">
    <source>
        <dbReference type="Pfam" id="PF07705"/>
    </source>
</evidence>
<organism evidence="3">
    <name type="scientific">Streptomyces sp. SID7499</name>
    <dbReference type="NCBI Taxonomy" id="2706086"/>
    <lineage>
        <taxon>Bacteria</taxon>
        <taxon>Bacillati</taxon>
        <taxon>Actinomycetota</taxon>
        <taxon>Actinomycetes</taxon>
        <taxon>Kitasatosporales</taxon>
        <taxon>Streptomycetaceae</taxon>
        <taxon>Streptomyces</taxon>
    </lineage>
</organism>
<gene>
    <name evidence="3" type="ORF">G3M58_20870</name>
</gene>
<feature type="region of interest" description="Disordered" evidence="1">
    <location>
        <begin position="84"/>
        <end position="117"/>
    </location>
</feature>
<feature type="domain" description="CARDB" evidence="2">
    <location>
        <begin position="3"/>
        <end position="94"/>
    </location>
</feature>
<evidence type="ECO:0000256" key="1">
    <source>
        <dbReference type="SAM" id="MobiDB-lite"/>
    </source>
</evidence>
<evidence type="ECO:0000313" key="3">
    <source>
        <dbReference type="EMBL" id="NEE08893.1"/>
    </source>
</evidence>
<dbReference type="GO" id="GO:0005975">
    <property type="term" value="P:carbohydrate metabolic process"/>
    <property type="evidence" value="ECO:0007669"/>
    <property type="project" value="UniProtKB-ARBA"/>
</dbReference>
<protein>
    <submittedName>
        <fullName evidence="3">APHP domain-containing protein</fullName>
    </submittedName>
</protein>
<feature type="compositionally biased region" description="Polar residues" evidence="1">
    <location>
        <begin position="84"/>
        <end position="97"/>
    </location>
</feature>
<dbReference type="InterPro" id="IPR013783">
    <property type="entry name" value="Ig-like_fold"/>
</dbReference>
<proteinExistence type="predicted"/>
<feature type="non-terminal residue" evidence="3">
    <location>
        <position position="136"/>
    </location>
</feature>
<dbReference type="EMBL" id="JAAGMN010002063">
    <property type="protein sequence ID" value="NEE08893.1"/>
    <property type="molecule type" value="Genomic_DNA"/>
</dbReference>
<sequence>ALSWSPSSPSETDDITVEGTVRNAGSAASPATTVNVSLGGVVVGSAPVGPLAAGASAPFSVEAGKRPQGSYAVSALVDPTDTVVESDNANNSRTTATPLVVGQSPGPDLEVRSISSSPAAPAVGAAVTFTVAVHNR</sequence>
<dbReference type="AlphaFoldDB" id="A0A6G3WTZ7"/>
<feature type="non-terminal residue" evidence="3">
    <location>
        <position position="1"/>
    </location>
</feature>
<reference evidence="3" key="1">
    <citation type="submission" date="2020-01" db="EMBL/GenBank/DDBJ databases">
        <title>Insect and environment-associated Actinomycetes.</title>
        <authorList>
            <person name="Currrie C."/>
            <person name="Chevrette M."/>
            <person name="Carlson C."/>
            <person name="Stubbendieck R."/>
            <person name="Wendt-Pienkowski E."/>
        </authorList>
    </citation>
    <scope>NUCLEOTIDE SEQUENCE</scope>
    <source>
        <strain evidence="3">SID7499</strain>
    </source>
</reference>
<name>A0A6G3WTZ7_9ACTN</name>